<evidence type="ECO:0000256" key="4">
    <source>
        <dbReference type="ARBA" id="ARBA00022759"/>
    </source>
</evidence>
<dbReference type="Proteomes" id="UP001151760">
    <property type="component" value="Unassembled WGS sequence"/>
</dbReference>
<feature type="domain" description="Reverse transcriptase RNase H-like" evidence="7">
    <location>
        <begin position="335"/>
        <end position="378"/>
    </location>
</feature>
<dbReference type="Gene3D" id="2.40.70.10">
    <property type="entry name" value="Acid Proteases"/>
    <property type="match status" value="1"/>
</dbReference>
<keyword evidence="1" id="KW-0808">Transferase</keyword>
<protein>
    <submittedName>
        <fullName evidence="8">Reverse transcriptase domain-containing protein</fullName>
    </submittedName>
</protein>
<dbReference type="EMBL" id="BQNB010020417">
    <property type="protein sequence ID" value="GJT95726.1"/>
    <property type="molecule type" value="Genomic_DNA"/>
</dbReference>
<dbReference type="Pfam" id="PF14223">
    <property type="entry name" value="Retrotran_gag_2"/>
    <property type="match status" value="1"/>
</dbReference>
<comment type="caution">
    <text evidence="8">The sequence shown here is derived from an EMBL/GenBank/DDBJ whole genome shotgun (WGS) entry which is preliminary data.</text>
</comment>
<dbReference type="GO" id="GO:0003964">
    <property type="term" value="F:RNA-directed DNA polymerase activity"/>
    <property type="evidence" value="ECO:0007669"/>
    <property type="project" value="UniProtKB-KW"/>
</dbReference>
<keyword evidence="3" id="KW-0540">Nuclease</keyword>
<reference evidence="8" key="1">
    <citation type="journal article" date="2022" name="Int. J. Mol. Sci.">
        <title>Draft Genome of Tanacetum Coccineum: Genomic Comparison of Closely Related Tanacetum-Family Plants.</title>
        <authorList>
            <person name="Yamashiro T."/>
            <person name="Shiraishi A."/>
            <person name="Nakayama K."/>
            <person name="Satake H."/>
        </authorList>
    </citation>
    <scope>NUCLEOTIDE SEQUENCE</scope>
</reference>
<dbReference type="InterPro" id="IPR021109">
    <property type="entry name" value="Peptidase_aspartic_dom_sf"/>
</dbReference>
<reference evidence="8" key="2">
    <citation type="submission" date="2022-01" db="EMBL/GenBank/DDBJ databases">
        <authorList>
            <person name="Yamashiro T."/>
            <person name="Shiraishi A."/>
            <person name="Satake H."/>
            <person name="Nakayama K."/>
        </authorList>
    </citation>
    <scope>NUCLEOTIDE SEQUENCE</scope>
</reference>
<keyword evidence="6 8" id="KW-0695">RNA-directed DNA polymerase</keyword>
<evidence type="ECO:0000256" key="1">
    <source>
        <dbReference type="ARBA" id="ARBA00022679"/>
    </source>
</evidence>
<dbReference type="Gene3D" id="3.10.10.10">
    <property type="entry name" value="HIV Type 1 Reverse Transcriptase, subunit A, domain 1"/>
    <property type="match status" value="1"/>
</dbReference>
<name>A0ABQ5I7L5_9ASTR</name>
<keyword evidence="2" id="KW-0548">Nucleotidyltransferase</keyword>
<accession>A0ABQ5I7L5</accession>
<evidence type="ECO:0000256" key="3">
    <source>
        <dbReference type="ARBA" id="ARBA00022722"/>
    </source>
</evidence>
<dbReference type="SUPFAM" id="SSF56672">
    <property type="entry name" value="DNA/RNA polymerases"/>
    <property type="match status" value="1"/>
</dbReference>
<dbReference type="CDD" id="cd00303">
    <property type="entry name" value="retropepsin_like"/>
    <property type="match status" value="1"/>
</dbReference>
<evidence type="ECO:0000313" key="9">
    <source>
        <dbReference type="Proteomes" id="UP001151760"/>
    </source>
</evidence>
<dbReference type="InterPro" id="IPR043502">
    <property type="entry name" value="DNA/RNA_pol_sf"/>
</dbReference>
<keyword evidence="4" id="KW-0255">Endonuclease</keyword>
<proteinExistence type="predicted"/>
<organism evidence="8 9">
    <name type="scientific">Tanacetum coccineum</name>
    <dbReference type="NCBI Taxonomy" id="301880"/>
    <lineage>
        <taxon>Eukaryota</taxon>
        <taxon>Viridiplantae</taxon>
        <taxon>Streptophyta</taxon>
        <taxon>Embryophyta</taxon>
        <taxon>Tracheophyta</taxon>
        <taxon>Spermatophyta</taxon>
        <taxon>Magnoliopsida</taxon>
        <taxon>eudicotyledons</taxon>
        <taxon>Gunneridae</taxon>
        <taxon>Pentapetalae</taxon>
        <taxon>asterids</taxon>
        <taxon>campanulids</taxon>
        <taxon>Asterales</taxon>
        <taxon>Asteraceae</taxon>
        <taxon>Asteroideae</taxon>
        <taxon>Anthemideae</taxon>
        <taxon>Anthemidinae</taxon>
        <taxon>Tanacetum</taxon>
    </lineage>
</organism>
<dbReference type="Pfam" id="PF08284">
    <property type="entry name" value="RVP_2"/>
    <property type="match status" value="1"/>
</dbReference>
<gene>
    <name evidence="8" type="ORF">Tco_1091244</name>
</gene>
<evidence type="ECO:0000256" key="2">
    <source>
        <dbReference type="ARBA" id="ARBA00022695"/>
    </source>
</evidence>
<dbReference type="InterPro" id="IPR041373">
    <property type="entry name" value="RT_RNaseH"/>
</dbReference>
<dbReference type="PANTHER" id="PTHR15503:SF45">
    <property type="entry name" value="RNA-DIRECTED DNA POLYMERASE HOMOLOG"/>
    <property type="match status" value="1"/>
</dbReference>
<evidence type="ECO:0000313" key="8">
    <source>
        <dbReference type="EMBL" id="GJT95726.1"/>
    </source>
</evidence>
<sequence>MVTPESRMIEHYIGGLSQNIKGNMTSSKPTDIHETITMAQNLMDQVTQDLGVKNVDNKRNNGQENLNGNRARGRVYGLGRDAAVRDNNVVTGTFLINNHYASVLFDSDSDRSFVSTTFSEYLNIVPTTLDTIYHVELADKKSVATDTILRGCTLHLQNHPFNIDLMPIELRSFNVIIGMDWFSKYHVVIARHEKLVHIPYKNEVMLIQGIRSGVRSESRLSIISSAPVARAPYRLAPAEMKEISDQLKELSDKGFIRPSSSPWGASVLFVKKKDESFWMCIDYHELNKLTVKNRYSLCRTDDFKGIHVYPAKIKAIKDWAYPTTPTKIRQFLGSDDFVVYCDASHKGLGVVLMQREKVIAYASRQLKIHKKNYTTHDLSYQRLRGREEKTWEMEFLGCEGLEFNFYREWERRIVGEIAEEIAVSGVEEEGRSRPGLLPLCGVVCVRERGGGRLEICCFAKMRTKKYEELLVTEKLQADYNLKATNNVLQGLPPDVYAIFNHHKVSKEIWDRVKLLIQGIKLSLQEKECKLYDKFDKFSFVKGKTLYQYYWRFSQLINNMNVINMSMRPVQVNMKLLDSLPPEWSKFIMDVKLARDFHTTNYDQLYSYIEQHEAYANETRLLHERYQDSLAFVAIFNQPPSHITNYHSPYNSTQFPQQINTMILQVHPPQSY</sequence>
<keyword evidence="9" id="KW-1185">Reference proteome</keyword>
<dbReference type="PANTHER" id="PTHR15503">
    <property type="entry name" value="LDOC1 RELATED"/>
    <property type="match status" value="1"/>
</dbReference>
<evidence type="ECO:0000256" key="6">
    <source>
        <dbReference type="ARBA" id="ARBA00022918"/>
    </source>
</evidence>
<dbReference type="InterPro" id="IPR032567">
    <property type="entry name" value="RTL1-rel"/>
</dbReference>
<dbReference type="SUPFAM" id="SSF50630">
    <property type="entry name" value="Acid proteases"/>
    <property type="match status" value="1"/>
</dbReference>
<keyword evidence="5" id="KW-0378">Hydrolase</keyword>
<evidence type="ECO:0000256" key="5">
    <source>
        <dbReference type="ARBA" id="ARBA00022801"/>
    </source>
</evidence>
<dbReference type="Pfam" id="PF17917">
    <property type="entry name" value="RT_RNaseH"/>
    <property type="match status" value="1"/>
</dbReference>
<evidence type="ECO:0000259" key="7">
    <source>
        <dbReference type="Pfam" id="PF17917"/>
    </source>
</evidence>